<reference evidence="2" key="1">
    <citation type="submission" date="2015-01" db="EMBL/GenBank/DDBJ databases">
        <authorList>
            <person name="Aksoy S."/>
            <person name="Warren W."/>
            <person name="Wilson R.K."/>
        </authorList>
    </citation>
    <scope>NUCLEOTIDE SEQUENCE [LARGE SCALE GENOMIC DNA]</scope>
    <source>
        <strain evidence="2">IAEA</strain>
    </source>
</reference>
<organism evidence="1 2">
    <name type="scientific">Glossina palpalis gambiensis</name>
    <dbReference type="NCBI Taxonomy" id="67801"/>
    <lineage>
        <taxon>Eukaryota</taxon>
        <taxon>Metazoa</taxon>
        <taxon>Ecdysozoa</taxon>
        <taxon>Arthropoda</taxon>
        <taxon>Hexapoda</taxon>
        <taxon>Insecta</taxon>
        <taxon>Pterygota</taxon>
        <taxon>Neoptera</taxon>
        <taxon>Endopterygota</taxon>
        <taxon>Diptera</taxon>
        <taxon>Brachycera</taxon>
        <taxon>Muscomorpha</taxon>
        <taxon>Hippoboscoidea</taxon>
        <taxon>Glossinidae</taxon>
        <taxon>Glossina</taxon>
    </lineage>
</organism>
<evidence type="ECO:0000313" key="2">
    <source>
        <dbReference type="Proteomes" id="UP000092460"/>
    </source>
</evidence>
<accession>A0A1B0BFP8</accession>
<reference evidence="1" key="2">
    <citation type="submission" date="2020-05" db="UniProtKB">
        <authorList>
            <consortium name="EnsemblMetazoa"/>
        </authorList>
    </citation>
    <scope>IDENTIFICATION</scope>
    <source>
        <strain evidence="1">IAEA</strain>
    </source>
</reference>
<name>A0A1B0BFP8_9MUSC</name>
<dbReference type="EMBL" id="JXJN01013624">
    <property type="status" value="NOT_ANNOTATED_CDS"/>
    <property type="molecule type" value="Genomic_DNA"/>
</dbReference>
<dbReference type="EnsemblMetazoa" id="GPPI028583-RA">
    <property type="protein sequence ID" value="GPPI028583-PA"/>
    <property type="gene ID" value="GPPI028583"/>
</dbReference>
<dbReference type="AlphaFoldDB" id="A0A1B0BFP8"/>
<protein>
    <submittedName>
        <fullName evidence="1">Uncharacterized protein</fullName>
    </submittedName>
</protein>
<proteinExistence type="predicted"/>
<dbReference type="VEuPathDB" id="VectorBase:GPPI028583"/>
<dbReference type="Proteomes" id="UP000092460">
    <property type="component" value="Unassembled WGS sequence"/>
</dbReference>
<keyword evidence="2" id="KW-1185">Reference proteome</keyword>
<sequence length="222" mass="25685">MLDNRENVAGTKYQGRQGYELANLDLLEAQYFPKLSYSQLKLLLSLSYFYTISPCALRMLHSHLIMRALRSTIDGGSDGLYAWCCQQVTPQHLCHDIQYLHDYACDDDEREKIAYDVPKGPMNCNDGPLLHYSHNSCLHNQDYICLRPIEGTTTNRQCIRNRLHGRTKRMAGIGTITTEFTLMLTGRWHLLLLSGRPYIFWQRGIHISRNNNLTVMRANFDI</sequence>
<evidence type="ECO:0000313" key="1">
    <source>
        <dbReference type="EnsemblMetazoa" id="GPPI028583-PA"/>
    </source>
</evidence>